<comment type="caution">
    <text evidence="2">The sequence shown here is derived from an EMBL/GenBank/DDBJ whole genome shotgun (WGS) entry which is preliminary data.</text>
</comment>
<protein>
    <submittedName>
        <fullName evidence="2">Uncharacterized protein</fullName>
    </submittedName>
</protein>
<feature type="signal peptide" evidence="1">
    <location>
        <begin position="1"/>
        <end position="23"/>
    </location>
</feature>
<organism evidence="2 3">
    <name type="scientific">Candidatus Kerfeldbacteria bacterium CG_4_10_14_0_8_um_filter_42_10</name>
    <dbReference type="NCBI Taxonomy" id="2014248"/>
    <lineage>
        <taxon>Bacteria</taxon>
        <taxon>Candidatus Kerfeldiibacteriota</taxon>
    </lineage>
</organism>
<feature type="chain" id="PRO_5016440116" evidence="1">
    <location>
        <begin position="24"/>
        <end position="254"/>
    </location>
</feature>
<dbReference type="AlphaFoldDB" id="A0A2M7RFF9"/>
<gene>
    <name evidence="2" type="ORF">COY66_06760</name>
</gene>
<sequence length="254" mass="29206">MKKIIIIFAAAVFLFVLSIQQSAAGTYIDPQTGHDDYAAGNCIMVTTRAEADNNHVYTLNPDNTIMLNFYYSAYWSRNARCDELQFHVDHNTTGAVLINWLDSVARSWYDNIGSSHYKHQTVSTSRHEWFFVNEDGIHRIPDWLTALSWGLLINDRYSIPANHTTDFYDSVTIGAPLNFSEGQYADKIHDIWLEGDDDYSTLPERIEEEINLVKAQANVFNTCTFSWYSAYPGNPWRNLFDWTWMLHNPGCPLA</sequence>
<proteinExistence type="predicted"/>
<accession>A0A2M7RFF9</accession>
<dbReference type="Proteomes" id="UP000230779">
    <property type="component" value="Unassembled WGS sequence"/>
</dbReference>
<name>A0A2M7RFF9_9BACT</name>
<evidence type="ECO:0000256" key="1">
    <source>
        <dbReference type="SAM" id="SignalP"/>
    </source>
</evidence>
<evidence type="ECO:0000313" key="3">
    <source>
        <dbReference type="Proteomes" id="UP000230779"/>
    </source>
</evidence>
<keyword evidence="1" id="KW-0732">Signal</keyword>
<reference evidence="2 3" key="1">
    <citation type="submission" date="2017-09" db="EMBL/GenBank/DDBJ databases">
        <title>Depth-based differentiation of microbial function through sediment-hosted aquifers and enrichment of novel symbionts in the deep terrestrial subsurface.</title>
        <authorList>
            <person name="Probst A.J."/>
            <person name="Ladd B."/>
            <person name="Jarett J.K."/>
            <person name="Geller-Mcgrath D.E."/>
            <person name="Sieber C.M."/>
            <person name="Emerson J.B."/>
            <person name="Anantharaman K."/>
            <person name="Thomas B.C."/>
            <person name="Malmstrom R."/>
            <person name="Stieglmeier M."/>
            <person name="Klingl A."/>
            <person name="Woyke T."/>
            <person name="Ryan C.M."/>
            <person name="Banfield J.F."/>
        </authorList>
    </citation>
    <scope>NUCLEOTIDE SEQUENCE [LARGE SCALE GENOMIC DNA]</scope>
    <source>
        <strain evidence="2">CG_4_10_14_0_8_um_filter_42_10</strain>
    </source>
</reference>
<evidence type="ECO:0000313" key="2">
    <source>
        <dbReference type="EMBL" id="PIY95469.1"/>
    </source>
</evidence>
<dbReference type="EMBL" id="PFMD01000080">
    <property type="protein sequence ID" value="PIY95469.1"/>
    <property type="molecule type" value="Genomic_DNA"/>
</dbReference>